<reference evidence="2" key="1">
    <citation type="submission" date="2017-04" db="EMBL/GenBank/DDBJ databases">
        <title>Genome evolution of the luminous symbionts of deep sea anglerfish.</title>
        <authorList>
            <person name="Hendry T.A."/>
        </authorList>
    </citation>
    <scope>NUCLEOTIDE SEQUENCE [LARGE SCALE GENOMIC DNA]</scope>
</reference>
<protein>
    <submittedName>
        <fullName evidence="1">Mobile element protein</fullName>
    </submittedName>
</protein>
<gene>
    <name evidence="1" type="ORF">BTN49_0446</name>
</gene>
<dbReference type="EMBL" id="NBYY01000009">
    <property type="protein sequence ID" value="PCS23478.1"/>
    <property type="molecule type" value="Genomic_DNA"/>
</dbReference>
<evidence type="ECO:0000313" key="2">
    <source>
        <dbReference type="Proteomes" id="UP000219020"/>
    </source>
</evidence>
<accession>A0A2A5T5S2</accession>
<sequence length="89" mass="10516">MNNLDAIFINIDDFCQTFLPAWKKQLISSGFKQRNKLSRLSVNEVMTILIASHQSGYRDFKTYYIHFVCHCLTNEFPELISHTRMLKLM</sequence>
<comment type="caution">
    <text evidence="1">The sequence shown here is derived from an EMBL/GenBank/DDBJ whole genome shotgun (WGS) entry which is preliminary data.</text>
</comment>
<keyword evidence="2" id="KW-1185">Reference proteome</keyword>
<dbReference type="AlphaFoldDB" id="A0A2A5T5S2"/>
<name>A0A2A5T5S2_9GAMM</name>
<proteinExistence type="predicted"/>
<dbReference type="Proteomes" id="UP000219020">
    <property type="component" value="Unassembled WGS sequence"/>
</dbReference>
<organism evidence="1 2">
    <name type="scientific">Candidatus Enterovibrio escicola</name>
    <dbReference type="NCBI Taxonomy" id="1927127"/>
    <lineage>
        <taxon>Bacteria</taxon>
        <taxon>Pseudomonadati</taxon>
        <taxon>Pseudomonadota</taxon>
        <taxon>Gammaproteobacteria</taxon>
        <taxon>Vibrionales</taxon>
        <taxon>Vibrionaceae</taxon>
        <taxon>Enterovibrio</taxon>
    </lineage>
</organism>
<evidence type="ECO:0000313" key="1">
    <source>
        <dbReference type="EMBL" id="PCS23478.1"/>
    </source>
</evidence>